<dbReference type="InterPro" id="IPR003526">
    <property type="entry name" value="MECDP_synthase"/>
</dbReference>
<feature type="binding site" evidence="7">
    <location>
        <begin position="38"/>
        <end position="39"/>
    </location>
    <ligand>
        <name>4-CDP-2-C-methyl-D-erythritol 2-phosphate</name>
        <dbReference type="ChEBI" id="CHEBI:57919"/>
    </ligand>
</feature>
<evidence type="ECO:0000256" key="2">
    <source>
        <dbReference type="ARBA" id="ARBA00004709"/>
    </source>
</evidence>
<accession>A0A0U5AW15</accession>
<name>A0A0U5AW15_9BACT</name>
<evidence type="ECO:0000256" key="1">
    <source>
        <dbReference type="ARBA" id="ARBA00000200"/>
    </source>
</evidence>
<evidence type="ECO:0000259" key="9">
    <source>
        <dbReference type="Pfam" id="PF02542"/>
    </source>
</evidence>
<keyword evidence="6 7" id="KW-0456">Lyase</keyword>
<dbReference type="HAMAP" id="MF_00107">
    <property type="entry name" value="IspF"/>
    <property type="match status" value="1"/>
</dbReference>
<dbReference type="GO" id="GO:0019288">
    <property type="term" value="P:isopentenyl diphosphate biosynthetic process, methylerythritol 4-phosphate pathway"/>
    <property type="evidence" value="ECO:0007669"/>
    <property type="project" value="UniProtKB-UniRule"/>
</dbReference>
<dbReference type="UniPathway" id="UPA00056">
    <property type="reaction ID" value="UER00095"/>
</dbReference>
<evidence type="ECO:0000256" key="6">
    <source>
        <dbReference type="ARBA" id="ARBA00023239"/>
    </source>
</evidence>
<evidence type="ECO:0000256" key="5">
    <source>
        <dbReference type="ARBA" id="ARBA00023229"/>
    </source>
</evidence>
<dbReference type="Pfam" id="PF02542">
    <property type="entry name" value="YgbB"/>
    <property type="match status" value="1"/>
</dbReference>
<feature type="binding site" evidence="7">
    <location>
        <position position="14"/>
    </location>
    <ligand>
        <name>a divalent metal cation</name>
        <dbReference type="ChEBI" id="CHEBI:60240"/>
    </ligand>
</feature>
<protein>
    <recommendedName>
        <fullName evidence="3 7">2-C-methyl-D-erythritol 2,4-cyclodiphosphate synthase</fullName>
        <shortName evidence="7">MECDP-synthase</shortName>
        <shortName evidence="7">MECPP-synthase</shortName>
        <shortName evidence="7">MECPS</shortName>
        <ecNumber evidence="3 7">4.6.1.12</ecNumber>
    </recommendedName>
</protein>
<dbReference type="GO" id="GO:0046872">
    <property type="term" value="F:metal ion binding"/>
    <property type="evidence" value="ECO:0007669"/>
    <property type="project" value="UniProtKB-KW"/>
</dbReference>
<comment type="caution">
    <text evidence="7">Lacks conserved residue(s) required for the propagation of feature annotation.</text>
</comment>
<dbReference type="InterPro" id="IPR020555">
    <property type="entry name" value="MECDP_synthase_CS"/>
</dbReference>
<reference evidence="10 11" key="1">
    <citation type="journal article" date="2016" name="Int. J. Syst. Evol. Microbiol.">
        <title>Caldimicrobium thiodismutans sp. nov., a sulfur-disproportionating bacterium isolated from a hot spring, and emended description of the genus Caldimicrobium.</title>
        <authorList>
            <person name="Kojima H."/>
            <person name="Umezawa K."/>
            <person name="Fukui M."/>
        </authorList>
    </citation>
    <scope>NUCLEOTIDE SEQUENCE [LARGE SCALE GENOMIC DNA]</scope>
    <source>
        <strain evidence="10 11">TF1</strain>
    </source>
</reference>
<feature type="binding site" evidence="7">
    <location>
        <position position="46"/>
    </location>
    <ligand>
        <name>a divalent metal cation</name>
        <dbReference type="ChEBI" id="CHEBI:60240"/>
    </ligand>
</feature>
<evidence type="ECO:0000256" key="8">
    <source>
        <dbReference type="RuleBase" id="RU004395"/>
    </source>
</evidence>
<dbReference type="KEGG" id="cthi:THC_0175"/>
<feature type="binding site" evidence="7">
    <location>
        <position position="143"/>
    </location>
    <ligand>
        <name>4-CDP-2-C-methyl-D-erythritol 2-phosphate</name>
        <dbReference type="ChEBI" id="CHEBI:57919"/>
    </ligand>
</feature>
<feature type="site" description="Transition state stabilizer" evidence="7">
    <location>
        <position position="38"/>
    </location>
</feature>
<proteinExistence type="inferred from homology"/>
<evidence type="ECO:0000256" key="3">
    <source>
        <dbReference type="ARBA" id="ARBA00012579"/>
    </source>
</evidence>
<dbReference type="STRING" id="1653476.THC_0175"/>
<organism evidence="10 11">
    <name type="scientific">Caldimicrobium thiodismutans</name>
    <dbReference type="NCBI Taxonomy" id="1653476"/>
    <lineage>
        <taxon>Bacteria</taxon>
        <taxon>Pseudomonadati</taxon>
        <taxon>Thermodesulfobacteriota</taxon>
        <taxon>Thermodesulfobacteria</taxon>
        <taxon>Thermodesulfobacteriales</taxon>
        <taxon>Thermodesulfobacteriaceae</taxon>
        <taxon>Caldimicrobium</taxon>
    </lineage>
</organism>
<sequence length="161" mass="17849">MEKRLSFALSFDIHPLVEGRRFILGGVEIPFALGLLGHSDGDVLLHALTDAILSAGGFPDIGSLFPDQDPQYKNKESSFFVEKALELIHEKGLRVYQADLTVILDKPKIAPYYGEIKQKIAQILRISEESISLKARTTEGLIFQSERPGVIALALVVLEKF</sequence>
<dbReference type="EMBL" id="AP014945">
    <property type="protein sequence ID" value="BAU22575.1"/>
    <property type="molecule type" value="Genomic_DNA"/>
</dbReference>
<gene>
    <name evidence="7" type="primary">ispF</name>
    <name evidence="10" type="ORF">THC_0175</name>
</gene>
<feature type="binding site" evidence="7">
    <location>
        <position position="12"/>
    </location>
    <ligand>
        <name>a divalent metal cation</name>
        <dbReference type="ChEBI" id="CHEBI:60240"/>
    </ligand>
</feature>
<reference evidence="11" key="2">
    <citation type="journal article" date="2016" name="Int. J. Syst. Evol. Microbiol.">
        <title>Caldimicrobium thiodismutans sp. nov., a sulfur-disproportionating bacterium isolated from a hot spring.</title>
        <authorList>
            <person name="Kojima H."/>
            <person name="Umezawa K."/>
            <person name="Fukui M."/>
        </authorList>
    </citation>
    <scope>NUCLEOTIDE SEQUENCE [LARGE SCALE GENOMIC DNA]</scope>
    <source>
        <strain evidence="11">TF1</strain>
    </source>
</reference>
<dbReference type="SUPFAM" id="SSF69765">
    <property type="entry name" value="IpsF-like"/>
    <property type="match status" value="1"/>
</dbReference>
<comment type="function">
    <text evidence="7">Involved in the biosynthesis of isopentenyl diphosphate (IPP) and dimethylallyl diphosphate (DMAPP), two major building blocks of isoprenoid compounds. Catalyzes the conversion of 4-diphosphocytidyl-2-C-methyl-D-erythritol 2-phosphate (CDP-ME2P) to 2-C-methyl-D-erythritol 2,4-cyclodiphosphate (ME-CPP) with a corresponding release of cytidine 5-monophosphate (CMP).</text>
</comment>
<feature type="binding site" evidence="7">
    <location>
        <begin position="60"/>
        <end position="62"/>
    </location>
    <ligand>
        <name>4-CDP-2-C-methyl-D-erythritol 2-phosphate</name>
        <dbReference type="ChEBI" id="CHEBI:57919"/>
    </ligand>
</feature>
<evidence type="ECO:0000313" key="11">
    <source>
        <dbReference type="Proteomes" id="UP000068196"/>
    </source>
</evidence>
<comment type="subunit">
    <text evidence="7">Homotrimer.</text>
</comment>
<dbReference type="OrthoDB" id="9804336at2"/>
<dbReference type="Gene3D" id="3.30.1330.50">
    <property type="entry name" value="2-C-methyl-D-erythritol 2,4-cyclodiphosphate synthase"/>
    <property type="match status" value="1"/>
</dbReference>
<dbReference type="GO" id="GO:0008685">
    <property type="term" value="F:2-C-methyl-D-erythritol 2,4-cyclodiphosphate synthase activity"/>
    <property type="evidence" value="ECO:0007669"/>
    <property type="project" value="UniProtKB-UniRule"/>
</dbReference>
<comment type="similarity">
    <text evidence="7 8">Belongs to the IspF family.</text>
</comment>
<dbReference type="PANTHER" id="PTHR43181">
    <property type="entry name" value="2-C-METHYL-D-ERYTHRITOL 2,4-CYCLODIPHOSPHATE SYNTHASE, CHLOROPLASTIC"/>
    <property type="match status" value="1"/>
</dbReference>
<keyword evidence="5 7" id="KW-0414">Isoprene biosynthesis</keyword>
<feature type="binding site" evidence="7">
    <location>
        <begin position="65"/>
        <end position="69"/>
    </location>
    <ligand>
        <name>4-CDP-2-C-methyl-D-erythritol 2-phosphate</name>
        <dbReference type="ChEBI" id="CHEBI:57919"/>
    </ligand>
</feature>
<evidence type="ECO:0000256" key="4">
    <source>
        <dbReference type="ARBA" id="ARBA00022723"/>
    </source>
</evidence>
<dbReference type="GO" id="GO:0016114">
    <property type="term" value="P:terpenoid biosynthetic process"/>
    <property type="evidence" value="ECO:0007669"/>
    <property type="project" value="InterPro"/>
</dbReference>
<dbReference type="EC" id="4.6.1.12" evidence="3 7"/>
<dbReference type="InterPro" id="IPR036571">
    <property type="entry name" value="MECDP_synthase_sf"/>
</dbReference>
<comment type="pathway">
    <text evidence="2 7">Isoprenoid biosynthesis; isopentenyl diphosphate biosynthesis via DXP pathway; isopentenyl diphosphate from 1-deoxy-D-xylulose 5-phosphate: step 4/6.</text>
</comment>
<dbReference type="Proteomes" id="UP000068196">
    <property type="component" value="Chromosome"/>
</dbReference>
<keyword evidence="11" id="KW-1185">Reference proteome</keyword>
<dbReference type="PROSITE" id="PS01350">
    <property type="entry name" value="ISPF"/>
    <property type="match status" value="1"/>
</dbReference>
<evidence type="ECO:0000256" key="7">
    <source>
        <dbReference type="HAMAP-Rule" id="MF_00107"/>
    </source>
</evidence>
<feature type="binding site" evidence="7">
    <location>
        <begin position="12"/>
        <end position="14"/>
    </location>
    <ligand>
        <name>4-CDP-2-C-methyl-D-erythritol 2-phosphate</name>
        <dbReference type="ChEBI" id="CHEBI:57919"/>
    </ligand>
</feature>
<dbReference type="NCBIfam" id="TIGR00151">
    <property type="entry name" value="ispF"/>
    <property type="match status" value="1"/>
</dbReference>
<dbReference type="AlphaFoldDB" id="A0A0U5AW15"/>
<evidence type="ECO:0000313" key="10">
    <source>
        <dbReference type="EMBL" id="BAU22575.1"/>
    </source>
</evidence>
<dbReference type="PANTHER" id="PTHR43181:SF1">
    <property type="entry name" value="2-C-METHYL-D-ERYTHRITOL 2,4-CYCLODIPHOSPHATE SYNTHASE, CHLOROPLASTIC"/>
    <property type="match status" value="1"/>
</dbReference>
<comment type="catalytic activity">
    <reaction evidence="1 7 8">
        <text>4-CDP-2-C-methyl-D-erythritol 2-phosphate = 2-C-methyl-D-erythritol 2,4-cyclic diphosphate + CMP</text>
        <dbReference type="Rhea" id="RHEA:23864"/>
        <dbReference type="ChEBI" id="CHEBI:57919"/>
        <dbReference type="ChEBI" id="CHEBI:58483"/>
        <dbReference type="ChEBI" id="CHEBI:60377"/>
        <dbReference type="EC" id="4.6.1.12"/>
    </reaction>
</comment>
<comment type="cofactor">
    <cofactor evidence="7">
        <name>a divalent metal cation</name>
        <dbReference type="ChEBI" id="CHEBI:60240"/>
    </cofactor>
    <text evidence="7">Binds 1 divalent metal cation per subunit.</text>
</comment>
<dbReference type="CDD" id="cd00554">
    <property type="entry name" value="MECDP_synthase"/>
    <property type="match status" value="1"/>
</dbReference>
<keyword evidence="4 7" id="KW-0479">Metal-binding</keyword>
<feature type="site" description="Transition state stabilizer" evidence="7">
    <location>
        <position position="137"/>
    </location>
</feature>
<feature type="domain" description="2-C-methyl-D-erythritol 2,4-cyclodiphosphate synthase" evidence="9">
    <location>
        <begin position="8"/>
        <end position="158"/>
    </location>
</feature>